<feature type="domain" description="NolW-like" evidence="12">
    <location>
        <begin position="269"/>
        <end position="354"/>
    </location>
</feature>
<dbReference type="Pfam" id="PF00263">
    <property type="entry name" value="Secretin"/>
    <property type="match status" value="1"/>
</dbReference>
<dbReference type="PANTHER" id="PTHR30332">
    <property type="entry name" value="PROBABLE GENERAL SECRETION PATHWAY PROTEIN D"/>
    <property type="match status" value="1"/>
</dbReference>
<dbReference type="NCBIfam" id="TIGR02517">
    <property type="entry name" value="type_II_gspD"/>
    <property type="match status" value="1"/>
</dbReference>
<keyword evidence="4" id="KW-1134">Transmembrane beta strand</keyword>
<dbReference type="GeneID" id="80820597"/>
<dbReference type="Pfam" id="PF21305">
    <property type="entry name" value="type_II_gspD_N0"/>
    <property type="match status" value="1"/>
</dbReference>
<dbReference type="InterPro" id="IPR005644">
    <property type="entry name" value="NolW-like"/>
</dbReference>
<protein>
    <submittedName>
        <fullName evidence="14">General secretion pathway protein D</fullName>
    </submittedName>
</protein>
<sequence>MRAVWQVFYAVALVSTLVVALLAGGPLMAQEDDGETFVVNLRNTEITVLAEQVSEITGRTLVIDPGLQGPVTVVSAEPLTRAGVWALFQSILRVRGFTAVESGVIWEVIPEAEARAKGGTLSGANEAGSQDVVTRLLPLDRLPSEEAVRVLRPLVAESGYIEALSDPNAIIVSDARANVDRIAAIAATFDSPESLKTEVVRFTFAEAATVATAITEVLGSAGTGARISVDPQANALLVRGSDAELTEIRLLAESLDRAPRSSPQEVLRTHIYQLKFADAEAVAEIVANTIRGGADLANPVADAEASGAPVQPGAVTEVSVQPSPETNAVVIRGTERQVAEVTQLVDALDKRRAQVVIEAAIVEVSGEVADRIGTQLGIGPDLPQGVFASTSFDSGGAPLSAVLTALGVAPAGALASGLTLAGTVDDFGILVQALSQSSRANLLSTPSITTMDNRAASIVVGQNVPFRTGSFATDGNTAEPFTTIERRDVGITMEVLPRVTAGGVVRLDITQEVSSLVNTNVQGAADLITNRRVIETTVQARDGGTVVLGGLITDDSQALDSKVPGLGDAPLVGRLFRSKNRQQTRRTLFVFMRPTVIDSEYKMKDVAQKRYQRLRKADADELPRNLLKSRKVKRIPLEIDGLY</sequence>
<keyword evidence="7" id="KW-0653">Protein transport</keyword>
<dbReference type="InterPro" id="IPR049371">
    <property type="entry name" value="GspD-like_N0"/>
</dbReference>
<feature type="domain" description="GspD-like N0" evidence="13">
    <location>
        <begin position="39"/>
        <end position="103"/>
    </location>
</feature>
<accession>A0A975WEB6</accession>
<evidence type="ECO:0000256" key="8">
    <source>
        <dbReference type="ARBA" id="ARBA00023136"/>
    </source>
</evidence>
<dbReference type="RefSeq" id="WP_074839290.1">
    <property type="nucleotide sequence ID" value="NZ_FNYY01000023.1"/>
</dbReference>
<keyword evidence="9" id="KW-0998">Cell outer membrane</keyword>
<evidence type="ECO:0000259" key="12">
    <source>
        <dbReference type="Pfam" id="PF03958"/>
    </source>
</evidence>
<dbReference type="Gene3D" id="3.30.1370.120">
    <property type="match status" value="3"/>
</dbReference>
<dbReference type="InterPro" id="IPR004846">
    <property type="entry name" value="T2SS/T3SS_dom"/>
</dbReference>
<dbReference type="InterPro" id="IPR038591">
    <property type="entry name" value="NolW-like_sf"/>
</dbReference>
<proteinExistence type="inferred from homology"/>
<dbReference type="GO" id="GO:0009279">
    <property type="term" value="C:cell outer membrane"/>
    <property type="evidence" value="ECO:0007669"/>
    <property type="project" value="UniProtKB-SubCell"/>
</dbReference>
<keyword evidence="5" id="KW-0812">Transmembrane</keyword>
<keyword evidence="3 10" id="KW-0813">Transport</keyword>
<dbReference type="InterPro" id="IPR013356">
    <property type="entry name" value="T2SS_GspD"/>
</dbReference>
<feature type="domain" description="NolW-like" evidence="12">
    <location>
        <begin position="134"/>
        <end position="193"/>
    </location>
</feature>
<gene>
    <name evidence="14" type="ORF">SAMN04487940_12342</name>
</gene>
<evidence type="ECO:0000256" key="7">
    <source>
        <dbReference type="ARBA" id="ARBA00022927"/>
    </source>
</evidence>
<comment type="similarity">
    <text evidence="2">Belongs to the bacterial secretin family. GSP D subfamily.</text>
</comment>
<evidence type="ECO:0000256" key="3">
    <source>
        <dbReference type="ARBA" id="ARBA00022448"/>
    </source>
</evidence>
<evidence type="ECO:0000256" key="4">
    <source>
        <dbReference type="ARBA" id="ARBA00022452"/>
    </source>
</evidence>
<dbReference type="InterPro" id="IPR001775">
    <property type="entry name" value="GspD/PilQ"/>
</dbReference>
<evidence type="ECO:0000259" key="13">
    <source>
        <dbReference type="Pfam" id="PF21305"/>
    </source>
</evidence>
<dbReference type="PANTHER" id="PTHR30332:SF24">
    <property type="entry name" value="SECRETIN GSPD-RELATED"/>
    <property type="match status" value="1"/>
</dbReference>
<name>A0A975WEB6_9RHOB</name>
<evidence type="ECO:0000259" key="11">
    <source>
        <dbReference type="Pfam" id="PF00263"/>
    </source>
</evidence>
<evidence type="ECO:0000256" key="2">
    <source>
        <dbReference type="ARBA" id="ARBA00006980"/>
    </source>
</evidence>
<evidence type="ECO:0000313" key="15">
    <source>
        <dbReference type="Proteomes" id="UP000182932"/>
    </source>
</evidence>
<comment type="subcellular location">
    <subcellularLocation>
        <location evidence="1 10">Cell outer membrane</location>
    </subcellularLocation>
</comment>
<evidence type="ECO:0000256" key="5">
    <source>
        <dbReference type="ARBA" id="ARBA00022692"/>
    </source>
</evidence>
<keyword evidence="6" id="KW-0732">Signal</keyword>
<organism evidence="14 15">
    <name type="scientific">Marinovum algicola</name>
    <dbReference type="NCBI Taxonomy" id="42444"/>
    <lineage>
        <taxon>Bacteria</taxon>
        <taxon>Pseudomonadati</taxon>
        <taxon>Pseudomonadota</taxon>
        <taxon>Alphaproteobacteria</taxon>
        <taxon>Rhodobacterales</taxon>
        <taxon>Roseobacteraceae</taxon>
        <taxon>Marinovum</taxon>
    </lineage>
</organism>
<dbReference type="Proteomes" id="UP000182932">
    <property type="component" value="Unassembled WGS sequence"/>
</dbReference>
<dbReference type="EMBL" id="FNYY01000023">
    <property type="protein sequence ID" value="SEK06759.1"/>
    <property type="molecule type" value="Genomic_DNA"/>
</dbReference>
<dbReference type="PRINTS" id="PR00811">
    <property type="entry name" value="BCTERIALGSPD"/>
</dbReference>
<comment type="caution">
    <text evidence="14">The sequence shown here is derived from an EMBL/GenBank/DDBJ whole genome shotgun (WGS) entry which is preliminary data.</text>
</comment>
<keyword evidence="15" id="KW-1185">Reference proteome</keyword>
<dbReference type="Pfam" id="PF03958">
    <property type="entry name" value="Secretin_N"/>
    <property type="match status" value="3"/>
</dbReference>
<feature type="domain" description="Type II/III secretion system secretin-like" evidence="11">
    <location>
        <begin position="433"/>
        <end position="598"/>
    </location>
</feature>
<evidence type="ECO:0000256" key="9">
    <source>
        <dbReference type="ARBA" id="ARBA00023237"/>
    </source>
</evidence>
<feature type="domain" description="NolW-like" evidence="12">
    <location>
        <begin position="197"/>
        <end position="260"/>
    </location>
</feature>
<dbReference type="GO" id="GO:0015627">
    <property type="term" value="C:type II protein secretion system complex"/>
    <property type="evidence" value="ECO:0007669"/>
    <property type="project" value="InterPro"/>
</dbReference>
<evidence type="ECO:0000256" key="10">
    <source>
        <dbReference type="RuleBase" id="RU004004"/>
    </source>
</evidence>
<keyword evidence="8" id="KW-0472">Membrane</keyword>
<evidence type="ECO:0000256" key="1">
    <source>
        <dbReference type="ARBA" id="ARBA00004442"/>
    </source>
</evidence>
<evidence type="ECO:0000313" key="14">
    <source>
        <dbReference type="EMBL" id="SEK06759.1"/>
    </source>
</evidence>
<dbReference type="AlphaFoldDB" id="A0A975WEB6"/>
<evidence type="ECO:0000256" key="6">
    <source>
        <dbReference type="ARBA" id="ARBA00022729"/>
    </source>
</evidence>
<dbReference type="InterPro" id="IPR050810">
    <property type="entry name" value="Bact_Secretion_Sys_Channel"/>
</dbReference>
<dbReference type="GO" id="GO:0015628">
    <property type="term" value="P:protein secretion by the type II secretion system"/>
    <property type="evidence" value="ECO:0007669"/>
    <property type="project" value="InterPro"/>
</dbReference>
<reference evidence="14 15" key="1">
    <citation type="submission" date="2016-10" db="EMBL/GenBank/DDBJ databases">
        <authorList>
            <person name="Varghese N."/>
            <person name="Submissions S."/>
        </authorList>
    </citation>
    <scope>NUCLEOTIDE SEQUENCE [LARGE SCALE GENOMIC DNA]</scope>
    <source>
        <strain evidence="14 15">FF3</strain>
    </source>
</reference>